<protein>
    <submittedName>
        <fullName evidence="2">Alpha,alpha-trehalose-phosphate synthase (UDP-forming)</fullName>
    </submittedName>
</protein>
<dbReference type="PANTHER" id="PTHR10788:SF106">
    <property type="entry name" value="BCDNA.GH08860"/>
    <property type="match status" value="1"/>
</dbReference>
<dbReference type="AlphaFoldDB" id="A0A915LPI4"/>
<dbReference type="Pfam" id="PF00982">
    <property type="entry name" value="Glyco_transf_20"/>
    <property type="match status" value="2"/>
</dbReference>
<organism evidence="1 2">
    <name type="scientific">Meloidogyne javanica</name>
    <name type="common">Root-knot nematode worm</name>
    <dbReference type="NCBI Taxonomy" id="6303"/>
    <lineage>
        <taxon>Eukaryota</taxon>
        <taxon>Metazoa</taxon>
        <taxon>Ecdysozoa</taxon>
        <taxon>Nematoda</taxon>
        <taxon>Chromadorea</taxon>
        <taxon>Rhabditida</taxon>
        <taxon>Tylenchina</taxon>
        <taxon>Tylenchomorpha</taxon>
        <taxon>Tylenchoidea</taxon>
        <taxon>Meloidogynidae</taxon>
        <taxon>Meloidogyninae</taxon>
        <taxon>Meloidogyne</taxon>
        <taxon>Meloidogyne incognita group</taxon>
    </lineage>
</organism>
<reference evidence="2" key="1">
    <citation type="submission" date="2022-11" db="UniProtKB">
        <authorList>
            <consortium name="WormBaseParasite"/>
        </authorList>
    </citation>
    <scope>IDENTIFICATION</scope>
</reference>
<dbReference type="GO" id="GO:0005829">
    <property type="term" value="C:cytosol"/>
    <property type="evidence" value="ECO:0007669"/>
    <property type="project" value="TreeGrafter"/>
</dbReference>
<evidence type="ECO:0000313" key="2">
    <source>
        <dbReference type="WBParaSite" id="scaffold1386_cov242.g3030"/>
    </source>
</evidence>
<dbReference type="Proteomes" id="UP000887561">
    <property type="component" value="Unplaced"/>
</dbReference>
<dbReference type="GO" id="GO:0005992">
    <property type="term" value="P:trehalose biosynthetic process"/>
    <property type="evidence" value="ECO:0007669"/>
    <property type="project" value="InterPro"/>
</dbReference>
<proteinExistence type="predicted"/>
<name>A0A915LPI4_MELJA</name>
<evidence type="ECO:0000313" key="1">
    <source>
        <dbReference type="Proteomes" id="UP000887561"/>
    </source>
</evidence>
<dbReference type="Gene3D" id="3.40.50.2000">
    <property type="entry name" value="Glycogen Phosphorylase B"/>
    <property type="match status" value="4"/>
</dbReference>
<dbReference type="WBParaSite" id="scaffold1386_cov242.g3030">
    <property type="protein sequence ID" value="scaffold1386_cov242.g3030"/>
    <property type="gene ID" value="scaffold1386_cov242.g3030"/>
</dbReference>
<sequence>MLTPKEDPKLMAIETYKNSEKSNFGLSMVLIELERFDKFYKGMSNNILWPAFHNILHKIDVKNEDFNEILKEYREVNKQFAKKIVESKPTKNDFIWIQDYHLLFVAEYLREIEVKNAKKLLVKTKKHLVNNKKYLMKAKEPFELGFFLHTPFNLTENFVEKFENFEEKFNNLTKEIIKGMLSFDKVGFQTNKDRDIFVKWAKHFYEKKLHKTISKNIIIIKIENITPKKGCNLGVYPATIKIDDFTSIAEKEEIINEAKKLRDEKMANTLGGGKLFFGVERFDYTKGIKEKLRAFEKYLEDHPDRVGKDVLYQIAQDNRGGIGSFKIYHDEIKEIPEEINKKFQQTFYLTDKDGQEIEINYKPIIFETTGVNREELVKRYLAMDIGVVTPVMDGMNLVVKEMIVCNPDAALILSEGAGTHHQFTENKLSHNYHVVQDIEDAEAFAQVMHEAVTQPKKVAELSEYLKENGVENLEDYNEFLAGYYPGQEYQYGEGEEYQHDEGEEGQEYQYGEGEESQYHEISAKRRIILASNAPPFHLEEYKPTLYKKEKPKKKPFFSKLFSGCKNVDIKTPEKEPIKQGWHIEQASGGLVSAVMPVMESDRENVLIDLPKFTNYYQEISNSILWPALHSIYKNVLINDETGLALDENEELPEGVKANLEELTNEIIFGILRFDKVGFQTNKDRINFVELAKTRFYIQINPRYNDNIFNVFADGITPINGCNLGVYPASIETNYFLNLVEKKSVQKAAEDFKIDTMKNSLEGGKLFFSVERFDYTKGILWKLEAYERYLEKYPDRIGKDVFYQLAPLNRQKIHTYSRYQSACREKVLKINQEYGENYEREDGQKIKKGYKAIDIRTDGMKRELLVLRYLAMDVGIVTPVRDGMNLVAKEMILSNPKAALILSEGAGTHHQFLENGLGGKYHLITDITDKDEFAKVMHEAVTNPKNCKELKKYLKKNNVDKWGADFLNGTD</sequence>
<accession>A0A915LPI4</accession>
<dbReference type="GO" id="GO:0004805">
    <property type="term" value="F:trehalose-phosphatase activity"/>
    <property type="evidence" value="ECO:0007669"/>
    <property type="project" value="TreeGrafter"/>
</dbReference>
<keyword evidence="1" id="KW-1185">Reference proteome</keyword>
<dbReference type="SUPFAM" id="SSF53756">
    <property type="entry name" value="UDP-Glycosyltransferase/glycogen phosphorylase"/>
    <property type="match status" value="2"/>
</dbReference>
<dbReference type="PANTHER" id="PTHR10788">
    <property type="entry name" value="TREHALOSE-6-PHOSPHATE SYNTHASE"/>
    <property type="match status" value="1"/>
</dbReference>
<dbReference type="InterPro" id="IPR001830">
    <property type="entry name" value="Glyco_trans_20"/>
</dbReference>
<dbReference type="GO" id="GO:0003825">
    <property type="term" value="F:alpha,alpha-trehalose-phosphate synthase (UDP-forming) activity"/>
    <property type="evidence" value="ECO:0007669"/>
    <property type="project" value="TreeGrafter"/>
</dbReference>